<dbReference type="Proteomes" id="UP000823636">
    <property type="component" value="Unassembled WGS sequence"/>
</dbReference>
<dbReference type="GO" id="GO:0004373">
    <property type="term" value="F:alpha-1,4-glucan glucosyltransferase (UDP-glucose donor) activity"/>
    <property type="evidence" value="ECO:0007669"/>
    <property type="project" value="InterPro"/>
</dbReference>
<comment type="caution">
    <text evidence="3">The sequence shown here is derived from an EMBL/GenBank/DDBJ whole genome shotgun (WGS) entry which is preliminary data.</text>
</comment>
<organism evidence="3 4">
    <name type="scientific">Candidatus Caccoplasma merdipullorum</name>
    <dbReference type="NCBI Taxonomy" id="2840718"/>
    <lineage>
        <taxon>Bacteria</taxon>
        <taxon>Pseudomonadati</taxon>
        <taxon>Bacteroidota</taxon>
        <taxon>Bacteroidia</taxon>
        <taxon>Bacteroidales</taxon>
        <taxon>Bacteroidaceae</taxon>
        <taxon>Bacteroidaceae incertae sedis</taxon>
        <taxon>Candidatus Caccoplasma</taxon>
    </lineage>
</organism>
<keyword evidence="1" id="KW-0328">Glycosyltransferase</keyword>
<dbReference type="GO" id="GO:0005737">
    <property type="term" value="C:cytoplasm"/>
    <property type="evidence" value="ECO:0007669"/>
    <property type="project" value="TreeGrafter"/>
</dbReference>
<evidence type="ECO:0000256" key="1">
    <source>
        <dbReference type="ARBA" id="ARBA00022676"/>
    </source>
</evidence>
<dbReference type="GO" id="GO:0005978">
    <property type="term" value="P:glycogen biosynthetic process"/>
    <property type="evidence" value="ECO:0007669"/>
    <property type="project" value="InterPro"/>
</dbReference>
<dbReference type="PANTHER" id="PTHR10176:SF3">
    <property type="entry name" value="GLYCOGEN [STARCH] SYNTHASE"/>
    <property type="match status" value="1"/>
</dbReference>
<gene>
    <name evidence="3" type="ORF">IAC54_03505</name>
</gene>
<reference evidence="3" key="1">
    <citation type="submission" date="2020-10" db="EMBL/GenBank/DDBJ databases">
        <authorList>
            <person name="Gilroy R."/>
        </authorList>
    </citation>
    <scope>NUCLEOTIDE SEQUENCE</scope>
    <source>
        <strain evidence="3">G3-4614</strain>
    </source>
</reference>
<evidence type="ECO:0000313" key="4">
    <source>
        <dbReference type="Proteomes" id="UP000823636"/>
    </source>
</evidence>
<accession>A0A9D9E4U4</accession>
<proteinExistence type="predicted"/>
<dbReference type="InterPro" id="IPR008631">
    <property type="entry name" value="Glycogen_synth"/>
</dbReference>
<dbReference type="EMBL" id="JADIMW010000034">
    <property type="protein sequence ID" value="MBO8437950.1"/>
    <property type="molecule type" value="Genomic_DNA"/>
</dbReference>
<protein>
    <submittedName>
        <fullName evidence="3">Glycogen/starch synthase</fullName>
    </submittedName>
</protein>
<sequence length="551" mass="62762">MEKEKGKQFCPDYLFEVSWEVCNLVGGIYTVLSTKARTLQEINKDRTIFIGPDLVKDNQYFKESATLLKDWRQKVSEDGFKVRVGRWKVPGTPIVILVDFKDTYSHKNEIYTRMWEDFGVDSIHAYGDYDDSCMFGVTAAKVIEHYYRYIGGENYKVVAHFDEWIVAMGLLYIKRTLPSVVTVFTTHSTCVGRSIASNNKPLYDYLPGYFGDQMARELNMDSKHSLEKAAAQYSDAFTTVSSITAKECKQLLEREPAVTPNGFEPEIVPPAEKYASYRKAARKKLFQIAEALTGKKIDENTLLVATSGRNEYRNKGIDLYLDSLKRVLNNYKGERRIIAFVLVPAWVGAVRDDVASRLKKGIDSDTPIWDPFITHYLYNYNEDRIVGKIHDLHFGNRPEDKLDVIYIPSYLKGKDGVVNMSYYNLLTGFDLTVFPSYYEPWGYTPLESVAFGIPTVTTSLSGFGMWVKDKFGADPVKSGVYVFERTDANYDSVADEIASTIMAVADMPDDKYTALCKAASKTASKADWKSFITHYLTVYKKAFDKNKRKKI</sequence>
<dbReference type="SUPFAM" id="SSF53756">
    <property type="entry name" value="UDP-Glycosyltransferase/glycogen phosphorylase"/>
    <property type="match status" value="1"/>
</dbReference>
<dbReference type="AlphaFoldDB" id="A0A9D9E4U4"/>
<name>A0A9D9E4U4_9BACT</name>
<dbReference type="PANTHER" id="PTHR10176">
    <property type="entry name" value="GLYCOGEN SYNTHASE"/>
    <property type="match status" value="1"/>
</dbReference>
<evidence type="ECO:0000256" key="2">
    <source>
        <dbReference type="ARBA" id="ARBA00022679"/>
    </source>
</evidence>
<dbReference type="Gene3D" id="3.40.50.2000">
    <property type="entry name" value="Glycogen Phosphorylase B"/>
    <property type="match status" value="2"/>
</dbReference>
<reference evidence="3" key="2">
    <citation type="journal article" date="2021" name="PeerJ">
        <title>Extensive microbial diversity within the chicken gut microbiome revealed by metagenomics and culture.</title>
        <authorList>
            <person name="Gilroy R."/>
            <person name="Ravi A."/>
            <person name="Getino M."/>
            <person name="Pursley I."/>
            <person name="Horton D.L."/>
            <person name="Alikhan N.F."/>
            <person name="Baker D."/>
            <person name="Gharbi K."/>
            <person name="Hall N."/>
            <person name="Watson M."/>
            <person name="Adriaenssens E.M."/>
            <person name="Foster-Nyarko E."/>
            <person name="Jarju S."/>
            <person name="Secka A."/>
            <person name="Antonio M."/>
            <person name="Oren A."/>
            <person name="Chaudhuri R.R."/>
            <person name="La Ragione R."/>
            <person name="Hildebrand F."/>
            <person name="Pallen M.J."/>
        </authorList>
    </citation>
    <scope>NUCLEOTIDE SEQUENCE</scope>
    <source>
        <strain evidence="3">G3-4614</strain>
    </source>
</reference>
<keyword evidence="2" id="KW-0808">Transferase</keyword>
<evidence type="ECO:0000313" key="3">
    <source>
        <dbReference type="EMBL" id="MBO8437950.1"/>
    </source>
</evidence>
<dbReference type="Pfam" id="PF05693">
    <property type="entry name" value="Glycogen_syn"/>
    <property type="match status" value="2"/>
</dbReference>